<comment type="function">
    <text evidence="6">Mitochondrial transcription factor that confers selective promoter recognition on the core subunit of the yeast mitochondrial RNA polymerase. Interacts with DNA in a non-specific manner.</text>
</comment>
<dbReference type="EC" id="2.1.1.-" evidence="7"/>
<dbReference type="Gene3D" id="3.40.50.150">
    <property type="entry name" value="Vaccinia Virus protein VP39"/>
    <property type="match status" value="1"/>
</dbReference>
<reference evidence="9" key="1">
    <citation type="journal article" date="2015" name="J. Biotechnol.">
        <title>The structure of the Cyberlindnera jadinii genome and its relation to Candida utilis analyzed by the occurrence of single nucleotide polymorphisms.</title>
        <authorList>
            <person name="Rupp O."/>
            <person name="Brinkrolf K."/>
            <person name="Buerth C."/>
            <person name="Kunigo M."/>
            <person name="Schneider J."/>
            <person name="Jaenicke S."/>
            <person name="Goesmann A."/>
            <person name="Puehler A."/>
            <person name="Jaeger K.-E."/>
            <person name="Ernst J.F."/>
        </authorList>
    </citation>
    <scope>NUCLEOTIDE SEQUENCE [LARGE SCALE GENOMIC DNA]</scope>
    <source>
        <strain evidence="9">ATCC 18201 / CBS 1600 / BCRC 20928 / JCM 3617 / NBRC 0987 / NRRL Y-1542</strain>
    </source>
</reference>
<dbReference type="GO" id="GO:0006391">
    <property type="term" value="P:transcription initiation at mitochondrial promoter"/>
    <property type="evidence" value="ECO:0007669"/>
    <property type="project" value="TreeGrafter"/>
</dbReference>
<dbReference type="SUPFAM" id="SSF53335">
    <property type="entry name" value="S-adenosyl-L-methionine-dependent methyltransferases"/>
    <property type="match status" value="1"/>
</dbReference>
<dbReference type="GO" id="GO:0034246">
    <property type="term" value="F:mitochondrial transcription factor activity"/>
    <property type="evidence" value="ECO:0007669"/>
    <property type="project" value="TreeGrafter"/>
</dbReference>
<evidence type="ECO:0000313" key="9">
    <source>
        <dbReference type="Proteomes" id="UP000038830"/>
    </source>
</evidence>
<evidence type="ECO:0000256" key="2">
    <source>
        <dbReference type="ARBA" id="ARBA00022603"/>
    </source>
</evidence>
<dbReference type="Pfam" id="PF00398">
    <property type="entry name" value="RrnaAD"/>
    <property type="match status" value="1"/>
</dbReference>
<dbReference type="GO" id="GO:0008168">
    <property type="term" value="F:methyltransferase activity"/>
    <property type="evidence" value="ECO:0007669"/>
    <property type="project" value="UniProtKB-KW"/>
</dbReference>
<dbReference type="InterPro" id="IPR029063">
    <property type="entry name" value="SAM-dependent_MTases_sf"/>
</dbReference>
<dbReference type="AlphaFoldDB" id="A0A0H5C7X3"/>
<dbReference type="Proteomes" id="UP000038830">
    <property type="component" value="Unassembled WGS sequence"/>
</dbReference>
<evidence type="ECO:0000256" key="7">
    <source>
        <dbReference type="RuleBase" id="RU362106"/>
    </source>
</evidence>
<keyword evidence="5" id="KW-0694">RNA-binding</keyword>
<evidence type="ECO:0000256" key="1">
    <source>
        <dbReference type="ARBA" id="ARBA00004173"/>
    </source>
</evidence>
<comment type="similarity">
    <text evidence="7">Belongs to the class I-like SAM-binding methyltransferase superfamily. rRNA adenine N(6)-methyltransferase family.</text>
</comment>
<evidence type="ECO:0000256" key="3">
    <source>
        <dbReference type="ARBA" id="ARBA00022679"/>
    </source>
</evidence>
<gene>
    <name evidence="8" type="primary">MTF1</name>
    <name evidence="8" type="ORF">BN1211_5065</name>
</gene>
<dbReference type="GO" id="GO:0032259">
    <property type="term" value="P:methylation"/>
    <property type="evidence" value="ECO:0007669"/>
    <property type="project" value="UniProtKB-KW"/>
</dbReference>
<keyword evidence="2 7" id="KW-0489">Methyltransferase</keyword>
<name>A0A0H5C7X3_CYBJN</name>
<dbReference type="GO" id="GO:0034245">
    <property type="term" value="C:mitochondrial DNA-directed RNA polymerase complex"/>
    <property type="evidence" value="ECO:0007669"/>
    <property type="project" value="TreeGrafter"/>
</dbReference>
<evidence type="ECO:0000256" key="4">
    <source>
        <dbReference type="ARBA" id="ARBA00022691"/>
    </source>
</evidence>
<sequence>MPLKLPVPVPSLKNYHHVSLLKSPQLADRIMSKLRYDKIYNDQLQILDVYSSNLVFSLTLNNYLSPKQHILMEDRPEYVKYIRSYFEKLPDPASTTFEHVQSDPYNWQSYLDLTQLQPGFEKRDHIHSKFLFTGLCHLEGLVMQWMACMGNQNWIQKFGNVRMLLWIPQPTALKIMAPANTRERNKCSIVREAFSDSRVIAMPRNKLCNSFQDDVMDECIIFEEDDFSNPVHPMALVEFQPKDNDIEDMFTWDFITKNMMILKTKPVSESVKNLGPGAEEWFKSSLPADLLKRKVNSLEAHDFKVILDKFEEWPFKPETTIEFISDDRS</sequence>
<keyword evidence="3 7" id="KW-0808">Transferase</keyword>
<dbReference type="EMBL" id="CDQK01000005">
    <property type="protein sequence ID" value="CEP24276.1"/>
    <property type="molecule type" value="Genomic_DNA"/>
</dbReference>
<dbReference type="GO" id="GO:0005759">
    <property type="term" value="C:mitochondrial matrix"/>
    <property type="evidence" value="ECO:0007669"/>
    <property type="project" value="TreeGrafter"/>
</dbReference>
<evidence type="ECO:0000256" key="6">
    <source>
        <dbReference type="ARBA" id="ARBA00024915"/>
    </source>
</evidence>
<dbReference type="InterPro" id="IPR023165">
    <property type="entry name" value="rRNA_Ade_diMease-like_C"/>
</dbReference>
<dbReference type="GO" id="GO:0006364">
    <property type="term" value="P:rRNA processing"/>
    <property type="evidence" value="ECO:0007669"/>
    <property type="project" value="UniProtKB-KW"/>
</dbReference>
<organism evidence="8 9">
    <name type="scientific">Cyberlindnera jadinii (strain ATCC 18201 / CBS 1600 / BCRC 20928 / JCM 3617 / NBRC 0987 / NRRL Y-1542)</name>
    <name type="common">Torula yeast</name>
    <name type="synonym">Candida utilis</name>
    <dbReference type="NCBI Taxonomy" id="983966"/>
    <lineage>
        <taxon>Eukaryota</taxon>
        <taxon>Fungi</taxon>
        <taxon>Dikarya</taxon>
        <taxon>Ascomycota</taxon>
        <taxon>Saccharomycotina</taxon>
        <taxon>Saccharomycetes</taxon>
        <taxon>Phaffomycetales</taxon>
        <taxon>Phaffomycetaceae</taxon>
        <taxon>Cyberlindnera</taxon>
    </lineage>
</organism>
<dbReference type="PANTHER" id="PTHR11727">
    <property type="entry name" value="DIMETHYLADENOSINE TRANSFERASE"/>
    <property type="match status" value="1"/>
</dbReference>
<accession>A0A0H5C7X3</accession>
<dbReference type="Gene3D" id="1.10.8.100">
    <property type="entry name" value="Ribosomal RNA adenine dimethylase-like, domain 2"/>
    <property type="match status" value="1"/>
</dbReference>
<evidence type="ECO:0000256" key="5">
    <source>
        <dbReference type="ARBA" id="ARBA00022884"/>
    </source>
</evidence>
<keyword evidence="7" id="KW-0698">rRNA processing</keyword>
<comment type="subcellular location">
    <subcellularLocation>
        <location evidence="1">Mitochondrion</location>
    </subcellularLocation>
</comment>
<dbReference type="InterPro" id="IPR001737">
    <property type="entry name" value="KsgA/Erm"/>
</dbReference>
<evidence type="ECO:0000313" key="8">
    <source>
        <dbReference type="EMBL" id="CEP24276.1"/>
    </source>
</evidence>
<keyword evidence="4 7" id="KW-0949">S-adenosyl-L-methionine</keyword>
<protein>
    <recommendedName>
        <fullName evidence="7">rRNA adenine N(6)-methyltransferase</fullName>
        <ecNumber evidence="7">2.1.1.-</ecNumber>
    </recommendedName>
</protein>
<proteinExistence type="inferred from homology"/>
<dbReference type="GO" id="GO:0003723">
    <property type="term" value="F:RNA binding"/>
    <property type="evidence" value="ECO:0007669"/>
    <property type="project" value="UniProtKB-KW"/>
</dbReference>
<dbReference type="PANTHER" id="PTHR11727:SF17">
    <property type="entry name" value="DIMETHYLADENOSINE TRANSFERASE 1, MITOCHONDRIAL"/>
    <property type="match status" value="1"/>
</dbReference>